<keyword evidence="3" id="KW-1185">Reference proteome</keyword>
<dbReference type="Pfam" id="PF00583">
    <property type="entry name" value="Acetyltransf_1"/>
    <property type="match status" value="1"/>
</dbReference>
<dbReference type="Proteomes" id="UP001273166">
    <property type="component" value="Unassembled WGS sequence"/>
</dbReference>
<reference evidence="2" key="2">
    <citation type="submission" date="2023-06" db="EMBL/GenBank/DDBJ databases">
        <authorList>
            <consortium name="Lawrence Berkeley National Laboratory"/>
            <person name="Mondo S.J."/>
            <person name="Hensen N."/>
            <person name="Bonometti L."/>
            <person name="Westerberg I."/>
            <person name="Brannstrom I.O."/>
            <person name="Guillou S."/>
            <person name="Cros-Aarteil S."/>
            <person name="Calhoun S."/>
            <person name="Haridas S."/>
            <person name="Kuo A."/>
            <person name="Pangilinan J."/>
            <person name="Riley R."/>
            <person name="Labutti K."/>
            <person name="Andreopoulos B."/>
            <person name="Lipzen A."/>
            <person name="Chen C."/>
            <person name="Yanf M."/>
            <person name="Daum C."/>
            <person name="Ng V."/>
            <person name="Clum A."/>
            <person name="Steindorff A."/>
            <person name="Ohm R."/>
            <person name="Martin F."/>
            <person name="Silar P."/>
            <person name="Natvig D."/>
            <person name="Lalanne C."/>
            <person name="Gautier V."/>
            <person name="Ament-Velasquez S.L."/>
            <person name="Kruys A."/>
            <person name="Hutchinson M.I."/>
            <person name="Powell A.J."/>
            <person name="Barry K."/>
            <person name="Miller A.N."/>
            <person name="Grigoriev I.V."/>
            <person name="Debuchy R."/>
            <person name="Gladieux P."/>
            <person name="Thoren M.H."/>
            <person name="Johannesson H."/>
        </authorList>
    </citation>
    <scope>NUCLEOTIDE SEQUENCE</scope>
    <source>
        <strain evidence="2">CBS 333.67</strain>
    </source>
</reference>
<evidence type="ECO:0000313" key="3">
    <source>
        <dbReference type="Proteomes" id="UP001273166"/>
    </source>
</evidence>
<dbReference type="AlphaFoldDB" id="A0AAJ0GY52"/>
<accession>A0AAJ0GY52</accession>
<feature type="domain" description="N-acetyltransferase" evidence="1">
    <location>
        <begin position="34"/>
        <end position="189"/>
    </location>
</feature>
<dbReference type="InterPro" id="IPR016181">
    <property type="entry name" value="Acyl_CoA_acyltransferase"/>
</dbReference>
<sequence length="202" mass="22038">MHPKTTIRPYCHADADAITAIYADAVLHTTATYEETPPTSAEMHRRLSALIDAGFPCFVAETEIETATETESETEQSHNTEVLPVVAGYTYAGPFRPRPAYRFTVEHSVYVAHHQRGRGVGRLLLEALVAQCGRSGGGGGFRQMVGVIGEPQANRASVALHERMGFREVGRIEGSGYKFGRWLDTLLVQRAVGDGVARPPET</sequence>
<proteinExistence type="predicted"/>
<dbReference type="InterPro" id="IPR000182">
    <property type="entry name" value="GNAT_dom"/>
</dbReference>
<dbReference type="Gene3D" id="3.40.630.30">
    <property type="match status" value="1"/>
</dbReference>
<evidence type="ECO:0000259" key="1">
    <source>
        <dbReference type="PROSITE" id="PS51186"/>
    </source>
</evidence>
<protein>
    <submittedName>
        <fullName evidence="2">Phosphinotricin acetyltransferase</fullName>
    </submittedName>
</protein>
<dbReference type="RefSeq" id="XP_062724101.1">
    <property type="nucleotide sequence ID" value="XM_062861420.1"/>
</dbReference>
<dbReference type="PROSITE" id="PS51186">
    <property type="entry name" value="GNAT"/>
    <property type="match status" value="1"/>
</dbReference>
<dbReference type="EMBL" id="JAUDZG010000002">
    <property type="protein sequence ID" value="KAK3308321.1"/>
    <property type="molecule type" value="Genomic_DNA"/>
</dbReference>
<dbReference type="GO" id="GO:0016747">
    <property type="term" value="F:acyltransferase activity, transferring groups other than amino-acyl groups"/>
    <property type="evidence" value="ECO:0007669"/>
    <property type="project" value="InterPro"/>
</dbReference>
<dbReference type="SUPFAM" id="SSF55729">
    <property type="entry name" value="Acyl-CoA N-acyltransferases (Nat)"/>
    <property type="match status" value="1"/>
</dbReference>
<dbReference type="PANTHER" id="PTHR43072:SF8">
    <property type="entry name" value="ACYLTRANSFERASE FABY-RELATED"/>
    <property type="match status" value="1"/>
</dbReference>
<comment type="caution">
    <text evidence="2">The sequence shown here is derived from an EMBL/GenBank/DDBJ whole genome shotgun (WGS) entry which is preliminary data.</text>
</comment>
<name>A0AAJ0GY52_9PEZI</name>
<dbReference type="PANTHER" id="PTHR43072">
    <property type="entry name" value="N-ACETYLTRANSFERASE"/>
    <property type="match status" value="1"/>
</dbReference>
<gene>
    <name evidence="2" type="ORF">B0T15DRAFT_105170</name>
</gene>
<dbReference type="GeneID" id="87880249"/>
<evidence type="ECO:0000313" key="2">
    <source>
        <dbReference type="EMBL" id="KAK3308321.1"/>
    </source>
</evidence>
<organism evidence="2 3">
    <name type="scientific">Chaetomium strumarium</name>
    <dbReference type="NCBI Taxonomy" id="1170767"/>
    <lineage>
        <taxon>Eukaryota</taxon>
        <taxon>Fungi</taxon>
        <taxon>Dikarya</taxon>
        <taxon>Ascomycota</taxon>
        <taxon>Pezizomycotina</taxon>
        <taxon>Sordariomycetes</taxon>
        <taxon>Sordariomycetidae</taxon>
        <taxon>Sordariales</taxon>
        <taxon>Chaetomiaceae</taxon>
        <taxon>Chaetomium</taxon>
    </lineage>
</organism>
<reference evidence="2" key="1">
    <citation type="journal article" date="2023" name="Mol. Phylogenet. Evol.">
        <title>Genome-scale phylogeny and comparative genomics of the fungal order Sordariales.</title>
        <authorList>
            <person name="Hensen N."/>
            <person name="Bonometti L."/>
            <person name="Westerberg I."/>
            <person name="Brannstrom I.O."/>
            <person name="Guillou S."/>
            <person name="Cros-Aarteil S."/>
            <person name="Calhoun S."/>
            <person name="Haridas S."/>
            <person name="Kuo A."/>
            <person name="Mondo S."/>
            <person name="Pangilinan J."/>
            <person name="Riley R."/>
            <person name="LaButti K."/>
            <person name="Andreopoulos B."/>
            <person name="Lipzen A."/>
            <person name="Chen C."/>
            <person name="Yan M."/>
            <person name="Daum C."/>
            <person name="Ng V."/>
            <person name="Clum A."/>
            <person name="Steindorff A."/>
            <person name="Ohm R.A."/>
            <person name="Martin F."/>
            <person name="Silar P."/>
            <person name="Natvig D.O."/>
            <person name="Lalanne C."/>
            <person name="Gautier V."/>
            <person name="Ament-Velasquez S.L."/>
            <person name="Kruys A."/>
            <person name="Hutchinson M.I."/>
            <person name="Powell A.J."/>
            <person name="Barry K."/>
            <person name="Miller A.N."/>
            <person name="Grigoriev I.V."/>
            <person name="Debuchy R."/>
            <person name="Gladieux P."/>
            <person name="Hiltunen Thoren M."/>
            <person name="Johannesson H."/>
        </authorList>
    </citation>
    <scope>NUCLEOTIDE SEQUENCE</scope>
    <source>
        <strain evidence="2">CBS 333.67</strain>
    </source>
</reference>